<reference evidence="3" key="1">
    <citation type="submission" date="2017-02" db="EMBL/GenBank/DDBJ databases">
        <authorList>
            <person name="Tafer H."/>
            <person name="Lopandic K."/>
        </authorList>
    </citation>
    <scope>NUCLEOTIDE SEQUENCE [LARGE SCALE GENOMIC DNA]</scope>
    <source>
        <strain evidence="3">CBS 366.77</strain>
    </source>
</reference>
<gene>
    <name evidence="2" type="ORF">PHISCL_11138</name>
</gene>
<dbReference type="STRING" id="2070753.A0A3A2ZEY0"/>
<sequence>VLSKFERTAKVKESVKATEGDAGNAQDSKSEMEAAEPVVAHGLEPLPQPEAGPEQVEKPKYSSLPEWLANPLRASAEEKTKFSDLDVDSD</sequence>
<accession>A0A3A2ZEY0</accession>
<dbReference type="AlphaFoldDB" id="A0A3A2ZEY0"/>
<feature type="compositionally biased region" description="Basic and acidic residues" evidence="1">
    <location>
        <begin position="1"/>
        <end position="19"/>
    </location>
</feature>
<feature type="non-terminal residue" evidence="2">
    <location>
        <position position="1"/>
    </location>
</feature>
<proteinExistence type="predicted"/>
<comment type="caution">
    <text evidence="2">The sequence shown here is derived from an EMBL/GenBank/DDBJ whole genome shotgun (WGS) entry which is preliminary data.</text>
</comment>
<evidence type="ECO:0000256" key="1">
    <source>
        <dbReference type="SAM" id="MobiDB-lite"/>
    </source>
</evidence>
<keyword evidence="3" id="KW-1185">Reference proteome</keyword>
<dbReference type="EMBL" id="MVGC01004159">
    <property type="protein sequence ID" value="RJE16525.1"/>
    <property type="molecule type" value="Genomic_DNA"/>
</dbReference>
<protein>
    <submittedName>
        <fullName evidence="2">Uncharacterized protein</fullName>
    </submittedName>
</protein>
<evidence type="ECO:0000313" key="2">
    <source>
        <dbReference type="EMBL" id="RJE16525.1"/>
    </source>
</evidence>
<evidence type="ECO:0000313" key="3">
    <source>
        <dbReference type="Proteomes" id="UP000266188"/>
    </source>
</evidence>
<feature type="region of interest" description="Disordered" evidence="1">
    <location>
        <begin position="1"/>
        <end position="63"/>
    </location>
</feature>
<dbReference type="Proteomes" id="UP000266188">
    <property type="component" value="Unassembled WGS sequence"/>
</dbReference>
<organism evidence="2 3">
    <name type="scientific">Aspergillus sclerotialis</name>
    <dbReference type="NCBI Taxonomy" id="2070753"/>
    <lineage>
        <taxon>Eukaryota</taxon>
        <taxon>Fungi</taxon>
        <taxon>Dikarya</taxon>
        <taxon>Ascomycota</taxon>
        <taxon>Pezizomycotina</taxon>
        <taxon>Eurotiomycetes</taxon>
        <taxon>Eurotiomycetidae</taxon>
        <taxon>Eurotiales</taxon>
        <taxon>Aspergillaceae</taxon>
        <taxon>Aspergillus</taxon>
        <taxon>Aspergillus subgen. Polypaecilum</taxon>
    </lineage>
</organism>
<feature type="non-terminal residue" evidence="2">
    <location>
        <position position="90"/>
    </location>
</feature>
<name>A0A3A2ZEY0_9EURO</name>